<feature type="domain" description="PIN" evidence="1">
    <location>
        <begin position="6"/>
        <end position="126"/>
    </location>
</feature>
<dbReference type="InterPro" id="IPR052919">
    <property type="entry name" value="TA_system_RNase"/>
</dbReference>
<organism evidence="2 3">
    <name type="scientific">Fimbriimonas ginsengisoli Gsoil 348</name>
    <dbReference type="NCBI Taxonomy" id="661478"/>
    <lineage>
        <taxon>Bacteria</taxon>
        <taxon>Bacillati</taxon>
        <taxon>Armatimonadota</taxon>
        <taxon>Fimbriimonadia</taxon>
        <taxon>Fimbriimonadales</taxon>
        <taxon>Fimbriimonadaceae</taxon>
        <taxon>Fimbriimonas</taxon>
    </lineage>
</organism>
<dbReference type="InterPro" id="IPR002716">
    <property type="entry name" value="PIN_dom"/>
</dbReference>
<sequence length="131" mass="14625">MNSGGYLLDTNVFLWANENYAKVSPEAKIALAEPSAPLYVSVASLWEMQIKHGLGKLFLPDDIDRIAIRYADKIKTDFLAITLGHVGTLYRLPMIHRDPFDRMLIAQALAEGLTIVSPDPVLREYGAPVLW</sequence>
<dbReference type="InterPro" id="IPR041705">
    <property type="entry name" value="PIN_Sll0205"/>
</dbReference>
<accession>A0A068NJ14</accession>
<dbReference type="KEGG" id="fgi:OP10G_0195"/>
<dbReference type="PANTHER" id="PTHR36173:SF2">
    <property type="entry name" value="RIBONUCLEASE VAPC16"/>
    <property type="match status" value="1"/>
</dbReference>
<dbReference type="CDD" id="cd09872">
    <property type="entry name" value="PIN_Sll0205-like"/>
    <property type="match status" value="1"/>
</dbReference>
<dbReference type="AlphaFoldDB" id="A0A068NJ14"/>
<dbReference type="Pfam" id="PF01850">
    <property type="entry name" value="PIN"/>
    <property type="match status" value="1"/>
</dbReference>
<evidence type="ECO:0000313" key="2">
    <source>
        <dbReference type="EMBL" id="AIE83563.1"/>
    </source>
</evidence>
<gene>
    <name evidence="2" type="ORF">OP10G_0195</name>
</gene>
<dbReference type="STRING" id="661478.OP10G_0195"/>
<reference evidence="2 3" key="1">
    <citation type="journal article" date="2014" name="PLoS ONE">
        <title>The first complete genome sequence of the class fimbriimonadia in the phylum armatimonadetes.</title>
        <authorList>
            <person name="Hu Z.Y."/>
            <person name="Wang Y.Z."/>
            <person name="Im W.T."/>
            <person name="Wang S.Y."/>
            <person name="Zhao G.P."/>
            <person name="Zheng H.J."/>
            <person name="Quan Z.X."/>
        </authorList>
    </citation>
    <scope>NUCLEOTIDE SEQUENCE [LARGE SCALE GENOMIC DNA]</scope>
    <source>
        <strain evidence="2">Gsoil 348</strain>
    </source>
</reference>
<dbReference type="Proteomes" id="UP000027982">
    <property type="component" value="Chromosome"/>
</dbReference>
<dbReference type="PANTHER" id="PTHR36173">
    <property type="entry name" value="RIBONUCLEASE VAPC16-RELATED"/>
    <property type="match status" value="1"/>
</dbReference>
<evidence type="ECO:0000313" key="3">
    <source>
        <dbReference type="Proteomes" id="UP000027982"/>
    </source>
</evidence>
<evidence type="ECO:0000259" key="1">
    <source>
        <dbReference type="Pfam" id="PF01850"/>
    </source>
</evidence>
<dbReference type="Gene3D" id="3.40.50.1010">
    <property type="entry name" value="5'-nuclease"/>
    <property type="match status" value="1"/>
</dbReference>
<dbReference type="HOGENOM" id="CLU_129890_0_1_0"/>
<keyword evidence="3" id="KW-1185">Reference proteome</keyword>
<dbReference type="eggNOG" id="COG3744">
    <property type="taxonomic scope" value="Bacteria"/>
</dbReference>
<dbReference type="EMBL" id="CP007139">
    <property type="protein sequence ID" value="AIE83563.1"/>
    <property type="molecule type" value="Genomic_DNA"/>
</dbReference>
<protein>
    <submittedName>
        <fullName evidence="2">PilT-like protein</fullName>
    </submittedName>
</protein>
<dbReference type="InterPro" id="IPR029060">
    <property type="entry name" value="PIN-like_dom_sf"/>
</dbReference>
<dbReference type="SUPFAM" id="SSF88723">
    <property type="entry name" value="PIN domain-like"/>
    <property type="match status" value="1"/>
</dbReference>
<proteinExistence type="predicted"/>
<name>A0A068NJ14_FIMGI</name>